<dbReference type="RefSeq" id="WP_206556789.1">
    <property type="nucleotide sequence ID" value="NZ_JAFKDB010000008.1"/>
</dbReference>
<comment type="caution">
    <text evidence="2">The sequence shown here is derived from an EMBL/GenBank/DDBJ whole genome shotgun (WGS) entry which is preliminary data.</text>
</comment>
<evidence type="ECO:0000313" key="3">
    <source>
        <dbReference type="Proteomes" id="UP000664344"/>
    </source>
</evidence>
<keyword evidence="3" id="KW-1185">Reference proteome</keyword>
<dbReference type="InterPro" id="IPR002645">
    <property type="entry name" value="STAS_dom"/>
</dbReference>
<dbReference type="InterPro" id="IPR036513">
    <property type="entry name" value="STAS_dom_sf"/>
</dbReference>
<sequence length="125" mass="14034">MNLSTATSQLTNTVSLFTMPEKVVLKNADLIRGQLMAEIERGALHWTIDLRLTQRMDFSGLVVLIAVWKRVEKLGGTMVLAEPTSAVKALLESSRLYELFEVYEDINAATEYVKRQSLRDGARSC</sequence>
<dbReference type="PANTHER" id="PTHR33495:SF2">
    <property type="entry name" value="ANTI-SIGMA FACTOR ANTAGONIST TM_1081-RELATED"/>
    <property type="match status" value="1"/>
</dbReference>
<dbReference type="EMBL" id="JAFKDB010000008">
    <property type="protein sequence ID" value="MBN7769084.1"/>
    <property type="molecule type" value="Genomic_DNA"/>
</dbReference>
<dbReference type="PROSITE" id="PS50801">
    <property type="entry name" value="STAS"/>
    <property type="match status" value="1"/>
</dbReference>
<gene>
    <name evidence="2" type="ORF">JYP53_04090</name>
</gene>
<evidence type="ECO:0000313" key="2">
    <source>
        <dbReference type="EMBL" id="MBN7769084.1"/>
    </source>
</evidence>
<accession>A0ABS3BB47</accession>
<dbReference type="PANTHER" id="PTHR33495">
    <property type="entry name" value="ANTI-SIGMA FACTOR ANTAGONIST TM_1081-RELATED-RELATED"/>
    <property type="match status" value="1"/>
</dbReference>
<protein>
    <submittedName>
        <fullName evidence="2">STAS domain-containing protein</fullName>
    </submittedName>
</protein>
<dbReference type="Pfam" id="PF01740">
    <property type="entry name" value="STAS"/>
    <property type="match status" value="1"/>
</dbReference>
<dbReference type="Gene3D" id="3.30.750.24">
    <property type="entry name" value="STAS domain"/>
    <property type="match status" value="1"/>
</dbReference>
<organism evidence="2 3">
    <name type="scientific">Marinobacter daepoensis</name>
    <dbReference type="NCBI Taxonomy" id="262077"/>
    <lineage>
        <taxon>Bacteria</taxon>
        <taxon>Pseudomonadati</taxon>
        <taxon>Pseudomonadota</taxon>
        <taxon>Gammaproteobacteria</taxon>
        <taxon>Pseudomonadales</taxon>
        <taxon>Marinobacteraceae</taxon>
        <taxon>Marinobacter</taxon>
    </lineage>
</organism>
<dbReference type="Proteomes" id="UP000664344">
    <property type="component" value="Unassembled WGS sequence"/>
</dbReference>
<evidence type="ECO:0000259" key="1">
    <source>
        <dbReference type="PROSITE" id="PS50801"/>
    </source>
</evidence>
<name>A0ABS3BB47_9GAMM</name>
<dbReference type="CDD" id="cd07043">
    <property type="entry name" value="STAS_anti-anti-sigma_factors"/>
    <property type="match status" value="1"/>
</dbReference>
<dbReference type="SUPFAM" id="SSF52091">
    <property type="entry name" value="SpoIIaa-like"/>
    <property type="match status" value="1"/>
</dbReference>
<proteinExistence type="predicted"/>
<feature type="domain" description="STAS" evidence="1">
    <location>
        <begin position="4"/>
        <end position="113"/>
    </location>
</feature>
<reference evidence="2 3" key="1">
    <citation type="submission" date="2021-02" db="EMBL/GenBank/DDBJ databases">
        <title>PHA producing bacteria isolated from coastal sediment in Guangdong, Shenzhen.</title>
        <authorList>
            <person name="Zheng W."/>
            <person name="Yu S."/>
            <person name="Huang Y."/>
        </authorList>
    </citation>
    <scope>NUCLEOTIDE SEQUENCE [LARGE SCALE GENOMIC DNA]</scope>
    <source>
        <strain evidence="2 3">TN21-5</strain>
    </source>
</reference>